<dbReference type="Proteomes" id="UP001501295">
    <property type="component" value="Unassembled WGS sequence"/>
</dbReference>
<evidence type="ECO:0000313" key="2">
    <source>
        <dbReference type="Proteomes" id="UP001501295"/>
    </source>
</evidence>
<proteinExistence type="predicted"/>
<name>A0ABP8W9T5_9MICO</name>
<reference evidence="2" key="1">
    <citation type="journal article" date="2019" name="Int. J. Syst. Evol. Microbiol.">
        <title>The Global Catalogue of Microorganisms (GCM) 10K type strain sequencing project: providing services to taxonomists for standard genome sequencing and annotation.</title>
        <authorList>
            <consortium name="The Broad Institute Genomics Platform"/>
            <consortium name="The Broad Institute Genome Sequencing Center for Infectious Disease"/>
            <person name="Wu L."/>
            <person name="Ma J."/>
        </authorList>
    </citation>
    <scope>NUCLEOTIDE SEQUENCE [LARGE SCALE GENOMIC DNA]</scope>
    <source>
        <strain evidence="2">JCM 18956</strain>
    </source>
</reference>
<dbReference type="EMBL" id="BAABLM010000007">
    <property type="protein sequence ID" value="GAA4682705.1"/>
    <property type="molecule type" value="Genomic_DNA"/>
</dbReference>
<evidence type="ECO:0008006" key="3">
    <source>
        <dbReference type="Google" id="ProtNLM"/>
    </source>
</evidence>
<comment type="caution">
    <text evidence="1">The sequence shown here is derived from an EMBL/GenBank/DDBJ whole genome shotgun (WGS) entry which is preliminary data.</text>
</comment>
<keyword evidence="2" id="KW-1185">Reference proteome</keyword>
<evidence type="ECO:0000313" key="1">
    <source>
        <dbReference type="EMBL" id="GAA4682705.1"/>
    </source>
</evidence>
<accession>A0ABP8W9T5</accession>
<organism evidence="1 2">
    <name type="scientific">Frondihabitans cladoniiphilus</name>
    <dbReference type="NCBI Taxonomy" id="715785"/>
    <lineage>
        <taxon>Bacteria</taxon>
        <taxon>Bacillati</taxon>
        <taxon>Actinomycetota</taxon>
        <taxon>Actinomycetes</taxon>
        <taxon>Micrococcales</taxon>
        <taxon>Microbacteriaceae</taxon>
        <taxon>Frondihabitans</taxon>
    </lineage>
</organism>
<protein>
    <recommendedName>
        <fullName evidence="3">Resolvase HTH domain-containing protein</fullName>
    </recommendedName>
</protein>
<gene>
    <name evidence="1" type="ORF">GCM10025780_30420</name>
</gene>
<sequence length="75" mass="8338">MAAELRRRAANGEPKTTRARDFRISRATVYAYLRDNAAELEQVLAALPGDDRPLPSVEKYDALLPSRASDPQPVE</sequence>